<feature type="non-terminal residue" evidence="1">
    <location>
        <position position="54"/>
    </location>
</feature>
<sequence length="54" mass="6004">MSVTDDRNDALILKALRKPGPLLPVELRPPPRGLDHTSSRAAWMDLHHSLGHLT</sequence>
<protein>
    <submittedName>
        <fullName evidence="1">Uncharacterized protein</fullName>
    </submittedName>
</protein>
<dbReference type="AlphaFoldDB" id="A0A382CDI5"/>
<name>A0A382CDI5_9ZZZZ</name>
<reference evidence="1" key="1">
    <citation type="submission" date="2018-05" db="EMBL/GenBank/DDBJ databases">
        <authorList>
            <person name="Lanie J.A."/>
            <person name="Ng W.-L."/>
            <person name="Kazmierczak K.M."/>
            <person name="Andrzejewski T.M."/>
            <person name="Davidsen T.M."/>
            <person name="Wayne K.J."/>
            <person name="Tettelin H."/>
            <person name="Glass J.I."/>
            <person name="Rusch D."/>
            <person name="Podicherti R."/>
            <person name="Tsui H.-C.T."/>
            <person name="Winkler M.E."/>
        </authorList>
    </citation>
    <scope>NUCLEOTIDE SEQUENCE</scope>
</reference>
<gene>
    <name evidence="1" type="ORF">METZ01_LOCUS177029</name>
</gene>
<accession>A0A382CDI5</accession>
<dbReference type="EMBL" id="UINC01034008">
    <property type="protein sequence ID" value="SVB24175.1"/>
    <property type="molecule type" value="Genomic_DNA"/>
</dbReference>
<organism evidence="1">
    <name type="scientific">marine metagenome</name>
    <dbReference type="NCBI Taxonomy" id="408172"/>
    <lineage>
        <taxon>unclassified sequences</taxon>
        <taxon>metagenomes</taxon>
        <taxon>ecological metagenomes</taxon>
    </lineage>
</organism>
<evidence type="ECO:0000313" key="1">
    <source>
        <dbReference type="EMBL" id="SVB24175.1"/>
    </source>
</evidence>
<proteinExistence type="predicted"/>